<dbReference type="InterPro" id="IPR018060">
    <property type="entry name" value="HTH_AraC"/>
</dbReference>
<accession>A0ABS8P9E6</accession>
<keyword evidence="3" id="KW-0804">Transcription</keyword>
<dbReference type="RefSeq" id="WP_230735449.1">
    <property type="nucleotide sequence ID" value="NZ_JAJNDB010000003.1"/>
</dbReference>
<dbReference type="Proteomes" id="UP001199469">
    <property type="component" value="Unassembled WGS sequence"/>
</dbReference>
<protein>
    <submittedName>
        <fullName evidence="5">AraC family transcriptional regulator</fullName>
    </submittedName>
</protein>
<dbReference type="PROSITE" id="PS01124">
    <property type="entry name" value="HTH_ARAC_FAMILY_2"/>
    <property type="match status" value="1"/>
</dbReference>
<reference evidence="5 6" key="1">
    <citation type="submission" date="2021-11" db="EMBL/GenBank/DDBJ databases">
        <title>Draft genome sequence of Actinomycetospora sp. SF1 isolated from the rhizosphere soil.</title>
        <authorList>
            <person name="Duangmal K."/>
            <person name="Chantavorakit T."/>
        </authorList>
    </citation>
    <scope>NUCLEOTIDE SEQUENCE [LARGE SCALE GENOMIC DNA]</scope>
    <source>
        <strain evidence="5 6">TBRC 5722</strain>
    </source>
</reference>
<evidence type="ECO:0000256" key="1">
    <source>
        <dbReference type="ARBA" id="ARBA00023015"/>
    </source>
</evidence>
<dbReference type="EMBL" id="JAJNDB010000003">
    <property type="protein sequence ID" value="MCD2194896.1"/>
    <property type="molecule type" value="Genomic_DNA"/>
</dbReference>
<dbReference type="InterPro" id="IPR035418">
    <property type="entry name" value="AraC-bd_2"/>
</dbReference>
<dbReference type="PANTHER" id="PTHR46796">
    <property type="entry name" value="HTH-TYPE TRANSCRIPTIONAL ACTIVATOR RHAS-RELATED"/>
    <property type="match status" value="1"/>
</dbReference>
<evidence type="ECO:0000256" key="3">
    <source>
        <dbReference type="ARBA" id="ARBA00023163"/>
    </source>
</evidence>
<dbReference type="Pfam" id="PF14525">
    <property type="entry name" value="AraC_binding_2"/>
    <property type="match status" value="1"/>
</dbReference>
<evidence type="ECO:0000313" key="5">
    <source>
        <dbReference type="EMBL" id="MCD2194896.1"/>
    </source>
</evidence>
<sequence>MRVDDRYPRSSEPLARHAIMRTGDVEEARHVVTEVYVPHELDSLGGRPLDARLNVVASPKLTLGYLVYGADATLTLPPLRHCYHVNLTLTGTTTATRRGGQDRVVTSGLRNGVVLLPSEDSTVSWTPEATQYVMKFPRGPLEEHLGGLLGHPVGATIDFDVTMDLTTGPGARLLSAVRFLQAEIDRPDGLLDAPLAREQVESYVLTALLLGVPHSYSDELARTSGRDQPTVVRRTMDFVEDHVDEVLSVSRLARAAGVTARTLQISFARHIGMSPSAYVRDVRLARVHADLESGCPEDVSVTGRALHWGFANMGRFSDHYRRKYGELPSATLRRR</sequence>
<gene>
    <name evidence="5" type="ORF">LQ327_16105</name>
</gene>
<dbReference type="InterPro" id="IPR050204">
    <property type="entry name" value="AraC_XylS_family_regulators"/>
</dbReference>
<dbReference type="Gene3D" id="1.10.10.60">
    <property type="entry name" value="Homeodomain-like"/>
    <property type="match status" value="1"/>
</dbReference>
<keyword evidence="2" id="KW-0238">DNA-binding</keyword>
<dbReference type="SUPFAM" id="SSF46689">
    <property type="entry name" value="Homeodomain-like"/>
    <property type="match status" value="1"/>
</dbReference>
<feature type="domain" description="HTH araC/xylS-type" evidence="4">
    <location>
        <begin position="233"/>
        <end position="334"/>
    </location>
</feature>
<proteinExistence type="predicted"/>
<name>A0ABS8P9E6_9PSEU</name>
<evidence type="ECO:0000313" key="6">
    <source>
        <dbReference type="Proteomes" id="UP001199469"/>
    </source>
</evidence>
<comment type="caution">
    <text evidence="5">The sequence shown here is derived from an EMBL/GenBank/DDBJ whole genome shotgun (WGS) entry which is preliminary data.</text>
</comment>
<dbReference type="InterPro" id="IPR009057">
    <property type="entry name" value="Homeodomain-like_sf"/>
</dbReference>
<dbReference type="PANTHER" id="PTHR46796:SF12">
    <property type="entry name" value="HTH-TYPE DNA-BINDING TRANSCRIPTIONAL ACTIVATOR EUTR"/>
    <property type="match status" value="1"/>
</dbReference>
<organism evidence="5 6">
    <name type="scientific">Actinomycetospora endophytica</name>
    <dbReference type="NCBI Taxonomy" id="2291215"/>
    <lineage>
        <taxon>Bacteria</taxon>
        <taxon>Bacillati</taxon>
        <taxon>Actinomycetota</taxon>
        <taxon>Actinomycetes</taxon>
        <taxon>Pseudonocardiales</taxon>
        <taxon>Pseudonocardiaceae</taxon>
        <taxon>Actinomycetospora</taxon>
    </lineage>
</organism>
<keyword evidence="1" id="KW-0805">Transcription regulation</keyword>
<dbReference type="SMART" id="SM00342">
    <property type="entry name" value="HTH_ARAC"/>
    <property type="match status" value="1"/>
</dbReference>
<dbReference type="Pfam" id="PF12833">
    <property type="entry name" value="HTH_18"/>
    <property type="match status" value="1"/>
</dbReference>
<evidence type="ECO:0000256" key="2">
    <source>
        <dbReference type="ARBA" id="ARBA00023125"/>
    </source>
</evidence>
<evidence type="ECO:0000259" key="4">
    <source>
        <dbReference type="PROSITE" id="PS01124"/>
    </source>
</evidence>
<keyword evidence="6" id="KW-1185">Reference proteome</keyword>